<gene>
    <name evidence="5" type="ORF">OUZ56_027525</name>
</gene>
<organism evidence="5 6">
    <name type="scientific">Daphnia magna</name>
    <dbReference type="NCBI Taxonomy" id="35525"/>
    <lineage>
        <taxon>Eukaryota</taxon>
        <taxon>Metazoa</taxon>
        <taxon>Ecdysozoa</taxon>
        <taxon>Arthropoda</taxon>
        <taxon>Crustacea</taxon>
        <taxon>Branchiopoda</taxon>
        <taxon>Diplostraca</taxon>
        <taxon>Cladocera</taxon>
        <taxon>Anomopoda</taxon>
        <taxon>Daphniidae</taxon>
        <taxon>Daphnia</taxon>
    </lineage>
</organism>
<protein>
    <recommendedName>
        <fullName evidence="3 4">Glucose-methanol-choline oxidoreductase N-terminal domain-containing protein</fullName>
    </recommendedName>
</protein>
<proteinExistence type="inferred from homology"/>
<comment type="similarity">
    <text evidence="1 2">Belongs to the GMC oxidoreductase family.</text>
</comment>
<dbReference type="PROSITE" id="PS00624">
    <property type="entry name" value="GMC_OXRED_2"/>
    <property type="match status" value="1"/>
</dbReference>
<dbReference type="Gene3D" id="3.50.50.60">
    <property type="entry name" value="FAD/NAD(P)-binding domain"/>
    <property type="match status" value="1"/>
</dbReference>
<keyword evidence="6" id="KW-1185">Reference proteome</keyword>
<dbReference type="PANTHER" id="PTHR11552:SF227">
    <property type="entry name" value="GLUCOSE DEHYDROGENASE [FAD, QUINONE]-LIKE PROTEIN"/>
    <property type="match status" value="1"/>
</dbReference>
<dbReference type="InterPro" id="IPR036188">
    <property type="entry name" value="FAD/NAD-bd_sf"/>
</dbReference>
<accession>A0ABQ9ZRB9</accession>
<evidence type="ECO:0000256" key="1">
    <source>
        <dbReference type="ARBA" id="ARBA00010790"/>
    </source>
</evidence>
<dbReference type="PROSITE" id="PS00623">
    <property type="entry name" value="GMC_OXRED_1"/>
    <property type="match status" value="1"/>
</dbReference>
<dbReference type="InterPro" id="IPR012132">
    <property type="entry name" value="GMC_OxRdtase"/>
</dbReference>
<dbReference type="Pfam" id="PF00732">
    <property type="entry name" value="GMC_oxred_N"/>
    <property type="match status" value="1"/>
</dbReference>
<feature type="domain" description="Glucose-methanol-choline oxidoreductase N-terminal" evidence="3">
    <location>
        <begin position="143"/>
        <end position="166"/>
    </location>
</feature>
<dbReference type="Gene3D" id="3.30.560.10">
    <property type="entry name" value="Glucose Oxidase, domain 3"/>
    <property type="match status" value="1"/>
</dbReference>
<evidence type="ECO:0000259" key="4">
    <source>
        <dbReference type="PROSITE" id="PS00624"/>
    </source>
</evidence>
<keyword evidence="2" id="KW-0285">Flavoprotein</keyword>
<evidence type="ECO:0000259" key="3">
    <source>
        <dbReference type="PROSITE" id="PS00623"/>
    </source>
</evidence>
<comment type="caution">
    <text evidence="5">The sequence shown here is derived from an EMBL/GenBank/DDBJ whole genome shotgun (WGS) entry which is preliminary data.</text>
</comment>
<dbReference type="PIRSF" id="PIRSF000137">
    <property type="entry name" value="Alcohol_oxidase"/>
    <property type="match status" value="1"/>
</dbReference>
<dbReference type="Pfam" id="PF05199">
    <property type="entry name" value="GMC_oxred_C"/>
    <property type="match status" value="1"/>
</dbReference>
<evidence type="ECO:0000313" key="6">
    <source>
        <dbReference type="Proteomes" id="UP001234178"/>
    </source>
</evidence>
<dbReference type="SUPFAM" id="SSF54373">
    <property type="entry name" value="FAD-linked reductases, C-terminal domain"/>
    <property type="match status" value="1"/>
</dbReference>
<feature type="domain" description="Glucose-methanol-choline oxidoreductase N-terminal" evidence="4">
    <location>
        <begin position="320"/>
        <end position="334"/>
    </location>
</feature>
<evidence type="ECO:0000313" key="5">
    <source>
        <dbReference type="EMBL" id="KAK4015009.1"/>
    </source>
</evidence>
<keyword evidence="2" id="KW-0274">FAD</keyword>
<dbReference type="InterPro" id="IPR007867">
    <property type="entry name" value="GMC_OxRtase_C"/>
</dbReference>
<dbReference type="InterPro" id="IPR000172">
    <property type="entry name" value="GMC_OxRdtase_N"/>
</dbReference>
<name>A0ABQ9ZRB9_9CRUS</name>
<evidence type="ECO:0000256" key="2">
    <source>
        <dbReference type="RuleBase" id="RU003968"/>
    </source>
</evidence>
<reference evidence="5 6" key="1">
    <citation type="journal article" date="2023" name="Nucleic Acids Res.">
        <title>The hologenome of Daphnia magna reveals possible DNA methylation and microbiome-mediated evolution of the host genome.</title>
        <authorList>
            <person name="Chaturvedi A."/>
            <person name="Li X."/>
            <person name="Dhandapani V."/>
            <person name="Marshall H."/>
            <person name="Kissane S."/>
            <person name="Cuenca-Cambronero M."/>
            <person name="Asole G."/>
            <person name="Calvet F."/>
            <person name="Ruiz-Romero M."/>
            <person name="Marangio P."/>
            <person name="Guigo R."/>
            <person name="Rago D."/>
            <person name="Mirbahai L."/>
            <person name="Eastwood N."/>
            <person name="Colbourne J.K."/>
            <person name="Zhou J."/>
            <person name="Mallon E."/>
            <person name="Orsini L."/>
        </authorList>
    </citation>
    <scope>NUCLEOTIDE SEQUENCE [LARGE SCALE GENOMIC DNA]</scope>
    <source>
        <strain evidence="5">LRV0_1</strain>
    </source>
</reference>
<dbReference type="EMBL" id="JAOYFB010000004">
    <property type="protein sequence ID" value="KAK4015009.1"/>
    <property type="molecule type" value="Genomic_DNA"/>
</dbReference>
<dbReference type="SUPFAM" id="SSF51905">
    <property type="entry name" value="FAD/NAD(P)-binding domain"/>
    <property type="match status" value="1"/>
</dbReference>
<dbReference type="PANTHER" id="PTHR11552">
    <property type="entry name" value="GLUCOSE-METHANOL-CHOLINE GMC OXIDOREDUCTASE"/>
    <property type="match status" value="1"/>
</dbReference>
<sequence>MFDKSDPEGLVTDTQFHFTILFDFLATVESVPNLAAVIDHSLKIVQLCLDCGKFPDEYVILNKYDFIVIGSGSSGAVVASRLSEISDWKVLLLEAGGEQPMLADVPGTAAVLQRSKVDWNYKTEPQSDACLAFRGNRCNWPRGKVIGGTSVLNYMVYARGNKRDYDEWAELGNDGWSYDEVLPYFIKSEDNRNPYLAANKQYHGTGGYLTVQEPPFKTPLVTAFVEGGVEMGFDNVDFNAAQQIGFGFVQGTIRRGTRCSTAKAFLRPVRSRKNLHISMHSHVHKVVIDPSTKQAIAVRFEKRGKIYQVKAKKEIVISAGAINSPQLLMLSGIGPADHLNSFGIPVLADLPVGDNLQDHPETVGLIFSFDKPFGMLETRFYNLATLLNYTINSAGPMSMLGGLEGNAWFKTKYASKDDDDWPDAGIVLLAGSAASDSGDVLRENYGFRDDIWNEYYAPIVNTDTLQLAPWLPRPLSKGTVRLASSDPYAAPLMDPKYYSDPKDLETMLEALKFSLALSKTTAFQKLGIKVYDKIFPGCESFIPWTDDYWRCLIRYTTSTAYHPAGTCKMGPSTDGAAVVDPQLKVYKIKGLRVADCSIMPYLIVGNTNAPAIMIGEKVSDMIKESWMRI</sequence>
<dbReference type="Proteomes" id="UP001234178">
    <property type="component" value="Unassembled WGS sequence"/>
</dbReference>